<dbReference type="SUPFAM" id="SSF52540">
    <property type="entry name" value="P-loop containing nucleoside triphosphate hydrolases"/>
    <property type="match status" value="1"/>
</dbReference>
<dbReference type="SMART" id="SM00487">
    <property type="entry name" value="DEXDc"/>
    <property type="match status" value="1"/>
</dbReference>
<name>A0A538SC80_UNCEI</name>
<dbReference type="GO" id="GO:0004386">
    <property type="term" value="F:helicase activity"/>
    <property type="evidence" value="ECO:0007669"/>
    <property type="project" value="UniProtKB-KW"/>
</dbReference>
<dbReference type="GO" id="GO:0003677">
    <property type="term" value="F:DNA binding"/>
    <property type="evidence" value="ECO:0007669"/>
    <property type="project" value="UniProtKB-KW"/>
</dbReference>
<dbReference type="InterPro" id="IPR055368">
    <property type="entry name" value="WH3_Lhr"/>
</dbReference>
<dbReference type="PANTHER" id="PTHR47962">
    <property type="entry name" value="ATP-DEPENDENT HELICASE LHR-RELATED-RELATED"/>
    <property type="match status" value="1"/>
</dbReference>
<dbReference type="GO" id="GO:0016887">
    <property type="term" value="F:ATP hydrolysis activity"/>
    <property type="evidence" value="ECO:0007669"/>
    <property type="project" value="TreeGrafter"/>
</dbReference>
<dbReference type="CDD" id="cd17922">
    <property type="entry name" value="DEXHc_LHR-like"/>
    <property type="match status" value="1"/>
</dbReference>
<dbReference type="Proteomes" id="UP000316292">
    <property type="component" value="Unassembled WGS sequence"/>
</dbReference>
<organism evidence="11 12">
    <name type="scientific">Eiseniibacteriota bacterium</name>
    <dbReference type="NCBI Taxonomy" id="2212470"/>
    <lineage>
        <taxon>Bacteria</taxon>
        <taxon>Candidatus Eiseniibacteriota</taxon>
    </lineage>
</organism>
<dbReference type="InterPro" id="IPR055367">
    <property type="entry name" value="WH4_Lhr"/>
</dbReference>
<evidence type="ECO:0000256" key="7">
    <source>
        <dbReference type="ARBA" id="ARBA00023204"/>
    </source>
</evidence>
<dbReference type="PANTHER" id="PTHR47962:SF5">
    <property type="entry name" value="ATP-DEPENDENT HELICASE LHR-RELATED"/>
    <property type="match status" value="1"/>
</dbReference>
<dbReference type="InterPro" id="IPR014001">
    <property type="entry name" value="Helicase_ATP-bd"/>
</dbReference>
<dbReference type="Pfam" id="PF00270">
    <property type="entry name" value="DEAD"/>
    <property type="match status" value="1"/>
</dbReference>
<accession>A0A538SC80</accession>
<dbReference type="Pfam" id="PF23234">
    <property type="entry name" value="WHD_4th_Lhr"/>
    <property type="match status" value="1"/>
</dbReference>
<proteinExistence type="predicted"/>
<evidence type="ECO:0000256" key="5">
    <source>
        <dbReference type="ARBA" id="ARBA00022840"/>
    </source>
</evidence>
<dbReference type="InterPro" id="IPR027417">
    <property type="entry name" value="P-loop_NTPase"/>
</dbReference>
<dbReference type="InterPro" id="IPR011545">
    <property type="entry name" value="DEAD/DEAH_box_helicase_dom"/>
</dbReference>
<evidence type="ECO:0000256" key="1">
    <source>
        <dbReference type="ARBA" id="ARBA00022741"/>
    </source>
</evidence>
<dbReference type="PROSITE" id="PS51192">
    <property type="entry name" value="HELICASE_ATP_BIND_1"/>
    <property type="match status" value="1"/>
</dbReference>
<reference evidence="11 12" key="1">
    <citation type="journal article" date="2019" name="Nat. Microbiol.">
        <title>Mediterranean grassland soil C-N compound turnover is dependent on rainfall and depth, and is mediated by genomically divergent microorganisms.</title>
        <authorList>
            <person name="Diamond S."/>
            <person name="Andeer P.F."/>
            <person name="Li Z."/>
            <person name="Crits-Christoph A."/>
            <person name="Burstein D."/>
            <person name="Anantharaman K."/>
            <person name="Lane K.R."/>
            <person name="Thomas B.C."/>
            <person name="Pan C."/>
            <person name="Northen T.R."/>
            <person name="Banfield J.F."/>
        </authorList>
    </citation>
    <scope>NUCLEOTIDE SEQUENCE [LARGE SCALE GENOMIC DNA]</scope>
    <source>
        <strain evidence="11">WS_1</strain>
    </source>
</reference>
<keyword evidence="6" id="KW-0238">DNA-binding</keyword>
<dbReference type="GO" id="GO:0005524">
    <property type="term" value="F:ATP binding"/>
    <property type="evidence" value="ECO:0007669"/>
    <property type="project" value="UniProtKB-KW"/>
</dbReference>
<dbReference type="InterPro" id="IPR001650">
    <property type="entry name" value="Helicase_C-like"/>
</dbReference>
<dbReference type="Pfam" id="PF08494">
    <property type="entry name" value="DEAD_assoc"/>
    <property type="match status" value="1"/>
</dbReference>
<dbReference type="PROSITE" id="PS51194">
    <property type="entry name" value="HELICASE_CTER"/>
    <property type="match status" value="1"/>
</dbReference>
<dbReference type="CDD" id="cd18796">
    <property type="entry name" value="SF2_C_LHR"/>
    <property type="match status" value="1"/>
</dbReference>
<keyword evidence="3" id="KW-0378">Hydrolase</keyword>
<evidence type="ECO:0000256" key="2">
    <source>
        <dbReference type="ARBA" id="ARBA00022763"/>
    </source>
</evidence>
<dbReference type="InterPro" id="IPR045628">
    <property type="entry name" value="Lhr_WH_dom"/>
</dbReference>
<dbReference type="Pfam" id="PF00271">
    <property type="entry name" value="Helicase_C"/>
    <property type="match status" value="1"/>
</dbReference>
<dbReference type="InterPro" id="IPR013701">
    <property type="entry name" value="Lhr-like_DEAD/DEAH_assoc"/>
</dbReference>
<sequence length="1348" mass="149163">MNGPSMSLQQFHPSVRRWFTERIGTPSPPQREGWPDIRSGAHTLIAAPTGTGKTLAAFLWAIDGLLRQGKDLPDETQVLYVSPLKALGNDVQKNLQGPLAELSERDPELAKVRVLVRTGDTPSSQRTSMGKRPPHILVTTPESLYILLTSAGGRKMLETVRTVIVDEIHAVAGNKRGPHLALSLERLEELVRGPLQRIGLSATQKPVEEIAHLLVGAGRECAIVDIGHRRDLDIAVELPDSPLSTVCSHETWEEIVKKMADLIRAHRTTLVFVNTRKLAERIAARLTTVLGEEQVTSHHGSLARERRLDAERRLKEGSLRALVATASLELGIDIGDVDLVIQVGVPYSISVLLQRVGRSGHALARTPKGRIFPLTQDELVTAAALLDSVRRGVLDRTLAPGRPLDILAQHIVAACVPETWEERQLLEVFRRAWSYRGLEREEFDDVVRLHTQGRLALLHRDGVHGRLRGTKRASITALTSGGAIADTGQYRVLIEPEGTLVGSLDEDFAVEANGGDIFQLGNASWRILRVEPGVVRVADAQGAPPTIPFWLGEAPARTRELSDAVGRVREEGRDPERLRREVGLSGAAASELAEFLNEGARGLGAVPTPTCVVLERFFDESGGMQLVVHAPFGGRINRAWGLALRKRFCRGFGFELQAAANDEAIVLSLGPQHSFPLEEVFQYLHPDVARDLLVQALLDAPMFGTRWRWNLARSLLISRTQGGGKRVPTPLLRMRAEDELVKAFPQALACPETLPPGDQPIPWEHPMVRQTIEDCLNEAMDVDGFLDVLRGLRDGTIRKVAIDTREPSAFARGILNVMPYGFLDDAPLEERRTQAVAARHRIDPEIADTLGALDAEAVDRVREQAWPEPQNVEEMHEALLWMGYVTQEEAAASDWVPWLEELRTAGRVLEVEDPQGTIRWRAVEASLDPKTVLRGRLEALGPVLVGDPSGEGPSVPRSEEQLLLELEGEGVVLRCRLGGRQAWCDRRLLARIHRDTLERLRREIEPITAAEFWRFLACWQHADEAYLLEGPSGVIEVARQLAGFEIAAAAWESSILPARVRGYRQEWLDQVTLSGELVWGRLWGGGNTPIRSTPVCLLPREDLDAWLALAAPVDTSETGSNGNGAGPLPSYASILLDLLQKRGASFTQELQRESGLLPSHVEMGLAQLIGRGIVTCDSFSGLRRLITPPSRRRGVMKRAPFAPAGRWTRFRTPHLERTPDVRDGTNTAAAAPGGLVEFTARRLLARYGIVFRRVVDRERLPIPWRDLVRVYRLWELRGDVRGGRFVQRFAGEQYALPEAIELTRRLRRSKSAAGRGLKLSAADPLNLEGILTPQPRVPSQARRRILVA</sequence>
<dbReference type="Pfam" id="PF19306">
    <property type="entry name" value="WHD_Lhr"/>
    <property type="match status" value="1"/>
</dbReference>
<keyword evidence="4 11" id="KW-0347">Helicase</keyword>
<keyword evidence="2" id="KW-0227">DNA damage</keyword>
<evidence type="ECO:0000256" key="6">
    <source>
        <dbReference type="ARBA" id="ARBA00023125"/>
    </source>
</evidence>
<evidence type="ECO:0000256" key="4">
    <source>
        <dbReference type="ARBA" id="ARBA00022806"/>
    </source>
</evidence>
<comment type="caution">
    <text evidence="11">The sequence shown here is derived from an EMBL/GenBank/DDBJ whole genome shotgun (WGS) entry which is preliminary data.</text>
</comment>
<keyword evidence="7" id="KW-0234">DNA repair</keyword>
<dbReference type="EMBL" id="VBOR01000062">
    <property type="protein sequence ID" value="TMQ48984.1"/>
    <property type="molecule type" value="Genomic_DNA"/>
</dbReference>
<dbReference type="GO" id="GO:0006281">
    <property type="term" value="P:DNA repair"/>
    <property type="evidence" value="ECO:0007669"/>
    <property type="project" value="UniProtKB-KW"/>
</dbReference>
<dbReference type="Pfam" id="PF23235">
    <property type="entry name" value="WHD_3rd_Lhr"/>
    <property type="match status" value="1"/>
</dbReference>
<dbReference type="SMART" id="SM00490">
    <property type="entry name" value="HELICc"/>
    <property type="match status" value="1"/>
</dbReference>
<feature type="domain" description="Helicase C-terminal" evidence="10">
    <location>
        <begin position="258"/>
        <end position="410"/>
    </location>
</feature>
<keyword evidence="5" id="KW-0067">ATP-binding</keyword>
<protein>
    <submittedName>
        <fullName evidence="11">DEAD/DEAH box helicase</fullName>
    </submittedName>
</protein>
<evidence type="ECO:0000313" key="12">
    <source>
        <dbReference type="Proteomes" id="UP000316292"/>
    </source>
</evidence>
<dbReference type="InterPro" id="IPR052511">
    <property type="entry name" value="ATP-dep_Helicase"/>
</dbReference>
<evidence type="ECO:0000259" key="9">
    <source>
        <dbReference type="PROSITE" id="PS51192"/>
    </source>
</evidence>
<keyword evidence="8" id="KW-0413">Isomerase</keyword>
<evidence type="ECO:0000259" key="10">
    <source>
        <dbReference type="PROSITE" id="PS51194"/>
    </source>
</evidence>
<feature type="domain" description="Helicase ATP-binding" evidence="9">
    <location>
        <begin position="34"/>
        <end position="222"/>
    </location>
</feature>
<keyword evidence="1" id="KW-0547">Nucleotide-binding</keyword>
<dbReference type="Gene3D" id="3.40.50.300">
    <property type="entry name" value="P-loop containing nucleotide triphosphate hydrolases"/>
    <property type="match status" value="2"/>
</dbReference>
<evidence type="ECO:0000256" key="3">
    <source>
        <dbReference type="ARBA" id="ARBA00022801"/>
    </source>
</evidence>
<gene>
    <name evidence="11" type="ORF">E6K71_06000</name>
</gene>
<evidence type="ECO:0000256" key="8">
    <source>
        <dbReference type="ARBA" id="ARBA00023235"/>
    </source>
</evidence>
<evidence type="ECO:0000313" key="11">
    <source>
        <dbReference type="EMBL" id="TMQ48984.1"/>
    </source>
</evidence>